<proteinExistence type="predicted"/>
<feature type="domain" description="Conjugative transposon TraM C-terminal" evidence="3">
    <location>
        <begin position="226"/>
        <end position="369"/>
    </location>
</feature>
<feature type="region of interest" description="Disordered" evidence="1">
    <location>
        <begin position="172"/>
        <end position="198"/>
    </location>
</feature>
<name>A0A1H9N5G9_9SPHI</name>
<keyword evidence="5" id="KW-1185">Reference proteome</keyword>
<keyword evidence="2" id="KW-0472">Membrane</keyword>
<reference evidence="4 5" key="1">
    <citation type="submission" date="2016-10" db="EMBL/GenBank/DDBJ databases">
        <authorList>
            <person name="de Groot N.N."/>
        </authorList>
    </citation>
    <scope>NUCLEOTIDE SEQUENCE [LARGE SCALE GENOMIC DNA]</scope>
    <source>
        <strain evidence="4 5">DSM 18610</strain>
    </source>
</reference>
<dbReference type="InterPro" id="IPR055407">
    <property type="entry name" value="TraM_C"/>
</dbReference>
<organism evidence="4 5">
    <name type="scientific">Pedobacter rhizosphaerae</name>
    <dbReference type="NCBI Taxonomy" id="390241"/>
    <lineage>
        <taxon>Bacteria</taxon>
        <taxon>Pseudomonadati</taxon>
        <taxon>Bacteroidota</taxon>
        <taxon>Sphingobacteriia</taxon>
        <taxon>Sphingobacteriales</taxon>
        <taxon>Sphingobacteriaceae</taxon>
        <taxon>Pedobacter</taxon>
    </lineage>
</organism>
<keyword evidence="2" id="KW-0812">Transmembrane</keyword>
<dbReference type="Proteomes" id="UP000199572">
    <property type="component" value="Unassembled WGS sequence"/>
</dbReference>
<evidence type="ECO:0000313" key="5">
    <source>
        <dbReference type="Proteomes" id="UP000199572"/>
    </source>
</evidence>
<keyword evidence="2" id="KW-1133">Transmembrane helix</keyword>
<evidence type="ECO:0000313" key="4">
    <source>
        <dbReference type="EMBL" id="SER31051.1"/>
    </source>
</evidence>
<feature type="transmembrane region" description="Helical" evidence="2">
    <location>
        <begin position="12"/>
        <end position="28"/>
    </location>
</feature>
<dbReference type="AlphaFoldDB" id="A0A1H9N5G9"/>
<sequence length="378" mass="41658">MRKIDFKHPRYMLPLIILPFIFILFYVYRNSNFSKAKGLKDSIQLSADLGEVSPDVSSSSMEDKFQASREKFKKGDGQTPLSAITDPDSTSSEWAQQQRIAAMREAVLYPSSPRPLNRSVKEDESLASQKALAAALNELHSPPPVNPSSARPPTDPMAIFRAQMAIVDSMGKANDPANRSAKNKKGVMGASREQESSREVLKVSLERDSEADFNSVKPVKSNSKFIAAMVNEQLLVKGESRISLKLLQDIYAGGYRIEKGTILYALVSGFSTQRIQISVHSILHRGELLAVNLEVYDIDGIKGLYVPSSTFRDLSKELGSAGIQGTDLPLSNGQISSLLGRVFQSGSTALNRIIMRNKARIGYGSMLYLIDPDQLKRN</sequence>
<dbReference type="OrthoDB" id="1453786at2"/>
<feature type="compositionally biased region" description="Polar residues" evidence="1">
    <location>
        <begin position="79"/>
        <end position="94"/>
    </location>
</feature>
<dbReference type="Pfam" id="PF12508">
    <property type="entry name" value="Transposon_TraM"/>
    <property type="match status" value="1"/>
</dbReference>
<evidence type="ECO:0000259" key="3">
    <source>
        <dbReference type="Pfam" id="PF12508"/>
    </source>
</evidence>
<protein>
    <submittedName>
        <fullName evidence="4">Bacteroides conjugative transposon TraM protein</fullName>
    </submittedName>
</protein>
<dbReference type="STRING" id="390241.SAMN04488023_10749"/>
<evidence type="ECO:0000256" key="2">
    <source>
        <dbReference type="SAM" id="Phobius"/>
    </source>
</evidence>
<feature type="compositionally biased region" description="Basic and acidic residues" evidence="1">
    <location>
        <begin position="61"/>
        <end position="76"/>
    </location>
</feature>
<dbReference type="EMBL" id="FOGG01000007">
    <property type="protein sequence ID" value="SER31051.1"/>
    <property type="molecule type" value="Genomic_DNA"/>
</dbReference>
<accession>A0A1H9N5G9</accession>
<gene>
    <name evidence="4" type="ORF">SAMN04488023_10749</name>
</gene>
<evidence type="ECO:0000256" key="1">
    <source>
        <dbReference type="SAM" id="MobiDB-lite"/>
    </source>
</evidence>
<feature type="region of interest" description="Disordered" evidence="1">
    <location>
        <begin position="51"/>
        <end position="94"/>
    </location>
</feature>
<dbReference type="RefSeq" id="WP_090883045.1">
    <property type="nucleotide sequence ID" value="NZ_FOGG01000007.1"/>
</dbReference>